<feature type="transmembrane region" description="Helical" evidence="6">
    <location>
        <begin position="213"/>
        <end position="235"/>
    </location>
</feature>
<feature type="transmembrane region" description="Helical" evidence="6">
    <location>
        <begin position="180"/>
        <end position="201"/>
    </location>
</feature>
<reference evidence="7 8" key="1">
    <citation type="submission" date="2015-04" db="EMBL/GenBank/DDBJ databases">
        <title>Draft Genome Sequence of the Novel Agar-Digesting Marine Bacterium Q1.</title>
        <authorList>
            <person name="Li Y."/>
            <person name="Li D."/>
            <person name="Chen G."/>
            <person name="Du Z."/>
        </authorList>
    </citation>
    <scope>NUCLEOTIDE SEQUENCE [LARGE SCALE GENOMIC DNA]</scope>
    <source>
        <strain evidence="7 8">Q1</strain>
    </source>
</reference>
<evidence type="ECO:0000256" key="5">
    <source>
        <dbReference type="ARBA" id="ARBA00023136"/>
    </source>
</evidence>
<protein>
    <recommendedName>
        <fullName evidence="6">Probable membrane transporter protein</fullName>
    </recommendedName>
</protein>
<gene>
    <name evidence="7" type="ORF">XM47_14730</name>
</gene>
<dbReference type="EMBL" id="LAZL01000026">
    <property type="protein sequence ID" value="KMT64354.1"/>
    <property type="molecule type" value="Genomic_DNA"/>
</dbReference>
<feature type="transmembrane region" description="Helical" evidence="6">
    <location>
        <begin position="51"/>
        <end position="72"/>
    </location>
</feature>
<accession>A0A0J8GSU1</accession>
<dbReference type="STRING" id="1513271.XM47_14730"/>
<dbReference type="Proteomes" id="UP000037600">
    <property type="component" value="Unassembled WGS sequence"/>
</dbReference>
<dbReference type="Pfam" id="PF01925">
    <property type="entry name" value="TauE"/>
    <property type="match status" value="1"/>
</dbReference>
<keyword evidence="8" id="KW-1185">Reference proteome</keyword>
<dbReference type="AlphaFoldDB" id="A0A0J8GSU1"/>
<evidence type="ECO:0000313" key="7">
    <source>
        <dbReference type="EMBL" id="KMT64354.1"/>
    </source>
</evidence>
<comment type="caution">
    <text evidence="7">The sequence shown here is derived from an EMBL/GenBank/DDBJ whole genome shotgun (WGS) entry which is preliminary data.</text>
</comment>
<evidence type="ECO:0000256" key="3">
    <source>
        <dbReference type="ARBA" id="ARBA00022692"/>
    </source>
</evidence>
<dbReference type="PANTHER" id="PTHR43483:SF3">
    <property type="entry name" value="MEMBRANE TRANSPORTER PROTEIN HI_0806-RELATED"/>
    <property type="match status" value="1"/>
</dbReference>
<comment type="similarity">
    <text evidence="2 6">Belongs to the 4-toluene sulfonate uptake permease (TSUP) (TC 2.A.102) family.</text>
</comment>
<dbReference type="OrthoDB" id="457670at2"/>
<feature type="transmembrane region" description="Helical" evidence="6">
    <location>
        <begin position="108"/>
        <end position="126"/>
    </location>
</feature>
<evidence type="ECO:0000256" key="4">
    <source>
        <dbReference type="ARBA" id="ARBA00022989"/>
    </source>
</evidence>
<evidence type="ECO:0000256" key="1">
    <source>
        <dbReference type="ARBA" id="ARBA00004141"/>
    </source>
</evidence>
<dbReference type="PANTHER" id="PTHR43483">
    <property type="entry name" value="MEMBRANE TRANSPORTER PROTEIN HI_0806-RELATED"/>
    <property type="match status" value="1"/>
</dbReference>
<feature type="transmembrane region" description="Helical" evidence="6">
    <location>
        <begin position="78"/>
        <end position="101"/>
    </location>
</feature>
<sequence length="267" mass="27951">MDLTLAAIFLATGVFAGILAGFLGIGGGLVVVPLLSVVLPWAGIPDDKVMVIAVGTSLATIVFTAISSTYTHRKNHNVVWPAVFSLFPGLMFGAMLGATLGSQFSGKLLAIIFGCFCSFLGLYVVFGKRYVRPVADYAHSRSWLSLIGFVTGIISSLVGIGGGTMLGPALIWLGLEARKAVGTSATCGLLIAVFGSISYLITGVNETNLPEYMLGYIYLPAFFGIIATSVLFAPVGAKMATFFSEKVIRISLGVALTASAIKMFISI</sequence>
<keyword evidence="6" id="KW-1003">Cell membrane</keyword>
<proteinExistence type="inferred from homology"/>
<dbReference type="PATRIC" id="fig|1513271.3.peg.3031"/>
<evidence type="ECO:0000313" key="8">
    <source>
        <dbReference type="Proteomes" id="UP000037600"/>
    </source>
</evidence>
<feature type="transmembrane region" description="Helical" evidence="6">
    <location>
        <begin position="247"/>
        <end position="265"/>
    </location>
</feature>
<name>A0A0J8GSU1_9ALTE</name>
<dbReference type="RefSeq" id="WP_048694109.1">
    <property type="nucleotide sequence ID" value="NZ_KQ130498.1"/>
</dbReference>
<organism evidence="7 8">
    <name type="scientific">Catenovulum maritimum</name>
    <dbReference type="NCBI Taxonomy" id="1513271"/>
    <lineage>
        <taxon>Bacteria</taxon>
        <taxon>Pseudomonadati</taxon>
        <taxon>Pseudomonadota</taxon>
        <taxon>Gammaproteobacteria</taxon>
        <taxon>Alteromonadales</taxon>
        <taxon>Alteromonadaceae</taxon>
        <taxon>Catenovulum</taxon>
    </lineage>
</organism>
<keyword evidence="4 6" id="KW-1133">Transmembrane helix</keyword>
<feature type="transmembrane region" description="Helical" evidence="6">
    <location>
        <begin position="146"/>
        <end position="173"/>
    </location>
</feature>
<dbReference type="InterPro" id="IPR002781">
    <property type="entry name" value="TM_pro_TauE-like"/>
</dbReference>
<evidence type="ECO:0000256" key="2">
    <source>
        <dbReference type="ARBA" id="ARBA00009142"/>
    </source>
</evidence>
<keyword evidence="3 6" id="KW-0812">Transmembrane</keyword>
<evidence type="ECO:0000256" key="6">
    <source>
        <dbReference type="RuleBase" id="RU363041"/>
    </source>
</evidence>
<comment type="subcellular location">
    <subcellularLocation>
        <location evidence="6">Cell membrane</location>
        <topology evidence="6">Multi-pass membrane protein</topology>
    </subcellularLocation>
    <subcellularLocation>
        <location evidence="1">Membrane</location>
        <topology evidence="1">Multi-pass membrane protein</topology>
    </subcellularLocation>
</comment>
<keyword evidence="5 6" id="KW-0472">Membrane</keyword>
<dbReference type="GO" id="GO:0005886">
    <property type="term" value="C:plasma membrane"/>
    <property type="evidence" value="ECO:0007669"/>
    <property type="project" value="UniProtKB-SubCell"/>
</dbReference>